<proteinExistence type="predicted"/>
<keyword evidence="9" id="KW-1185">Reference proteome</keyword>
<dbReference type="InterPro" id="IPR027477">
    <property type="entry name" value="Succ_DH/fumarate_Rdtase_cat_sf"/>
</dbReference>
<evidence type="ECO:0000313" key="9">
    <source>
        <dbReference type="Proteomes" id="UP001069145"/>
    </source>
</evidence>
<dbReference type="InterPro" id="IPR003953">
    <property type="entry name" value="FAD-dep_OxRdtase_2_FAD-bd"/>
</dbReference>
<evidence type="ECO:0000313" key="8">
    <source>
        <dbReference type="Proteomes" id="UP000594771"/>
    </source>
</evidence>
<comment type="cofactor">
    <cofactor evidence="1">
        <name>FAD</name>
        <dbReference type="ChEBI" id="CHEBI:57692"/>
    </cofactor>
</comment>
<dbReference type="SUPFAM" id="SSF56425">
    <property type="entry name" value="Succinate dehydrogenase/fumarate reductase flavoprotein, catalytic domain"/>
    <property type="match status" value="1"/>
</dbReference>
<protein>
    <submittedName>
        <fullName evidence="7">FAD-dependent oxidoreductase</fullName>
    </submittedName>
</protein>
<sequence length="488" mass="53712">METKVMNDKHQAIDETYDTDILVVGGGISGLAAAVEAGHQEGVEVLLVESNAYCGGNGMGVEGMLGVDSVMQKEADIHLDPVELIGYEHQQAQYTPNGSLWLDLIYNSAENVQWCLDQGVEYDQVDDYHGTCVAPTFHWFKGGVASKGYVPQMKKKAEELGVKFLLEAPVTDLIEENGKVVGAYSKTKNKNIQINAKAVILATGGIGGDKELVHRAGWKLENTVLTGMPSVKGDGYKLAMSSGAMDTITNSCQLIVNYIQALPYEGVYPHYDELNGMMGLPAGGPFLWVNQDGDRFVNENIRQTNIMLQSLAINSNKVAYMIFNQEIYDDFTKDIENAKDVLEKAVEENKGNSLYKADTFEELAEKVGLPKEEFLRTVEHYNEMATNGRDIDFGKETDKLVPINNGPYYIARLDFNYIVGIGGIGSNKWFEVIDDQYDPIPGLYVAGMDTAMQYHDVYTINVGGSACAHNVNSGRTAVKRAKQYIDAL</sequence>
<dbReference type="RefSeq" id="WP_060778874.1">
    <property type="nucleotide sequence ID" value="NZ_CAJHLF010000004.1"/>
</dbReference>
<accession>A0A0X8FFN6</accession>
<dbReference type="OrthoDB" id="9806724at2"/>
<dbReference type="Proteomes" id="UP001069145">
    <property type="component" value="Unassembled WGS sequence"/>
</dbReference>
<dbReference type="GO" id="GO:0033765">
    <property type="term" value="F:steroid dehydrogenase activity, acting on the CH-CH group of donors"/>
    <property type="evidence" value="ECO:0007669"/>
    <property type="project" value="UniProtKB-ARBA"/>
</dbReference>
<dbReference type="GO" id="GO:0008202">
    <property type="term" value="P:steroid metabolic process"/>
    <property type="evidence" value="ECO:0007669"/>
    <property type="project" value="UniProtKB-ARBA"/>
</dbReference>
<reference evidence="7 8" key="1">
    <citation type="submission" date="2020-12" db="EMBL/GenBank/DDBJ databases">
        <title>FDA dAtabase for Regulatory Grade micrObial Sequences (FDA-ARGOS): Supporting development and validation of Infectious Disease Dx tests.</title>
        <authorList>
            <person name="Sproer C."/>
            <person name="Gronow S."/>
            <person name="Severitt S."/>
            <person name="Schroder I."/>
            <person name="Tallon L."/>
            <person name="Sadzewicz L."/>
            <person name="Zhao X."/>
            <person name="Boylan J."/>
            <person name="Ott S."/>
            <person name="Bowen H."/>
            <person name="Vavikolanu K."/>
            <person name="Mehta A."/>
            <person name="Aluvathingal J."/>
            <person name="Nadendla S."/>
            <person name="Lowell S."/>
            <person name="Myers T."/>
            <person name="Yan Y."/>
            <person name="Sichtig H."/>
        </authorList>
    </citation>
    <scope>NUCLEOTIDE SEQUENCE [LARGE SCALE GENOMIC DNA]</scope>
    <source>
        <strain evidence="7 8">FDAARGOS_911</strain>
    </source>
</reference>
<reference evidence="6" key="2">
    <citation type="submission" date="2022-09" db="EMBL/GenBank/DDBJ databases">
        <title>Aerococcus urinae taxonomy study.</title>
        <authorList>
            <person name="Christensen J."/>
            <person name="Senneby E."/>
        </authorList>
    </citation>
    <scope>NUCLEOTIDE SEQUENCE</scope>
    <source>
        <strain evidence="6">NLD-066-U95</strain>
    </source>
</reference>
<dbReference type="GeneID" id="35767337"/>
<evidence type="ECO:0000313" key="7">
    <source>
        <dbReference type="EMBL" id="QPS01851.1"/>
    </source>
</evidence>
<dbReference type="AlphaFoldDB" id="A0A0X8FFN6"/>
<dbReference type="SUPFAM" id="SSF51905">
    <property type="entry name" value="FAD/NAD(P)-binding domain"/>
    <property type="match status" value="1"/>
</dbReference>
<dbReference type="InterPro" id="IPR050315">
    <property type="entry name" value="FAD-oxidoreductase_2"/>
</dbReference>
<dbReference type="PANTHER" id="PTHR43400">
    <property type="entry name" value="FUMARATE REDUCTASE"/>
    <property type="match status" value="1"/>
</dbReference>
<feature type="domain" description="FAD-dependent oxidoreductase 2 FAD-binding" evidence="5">
    <location>
        <begin position="20"/>
        <end position="458"/>
    </location>
</feature>
<dbReference type="Gene3D" id="3.50.50.60">
    <property type="entry name" value="FAD/NAD(P)-binding domain"/>
    <property type="match status" value="1"/>
</dbReference>
<keyword evidence="3" id="KW-0274">FAD</keyword>
<dbReference type="Gene3D" id="3.90.700.10">
    <property type="entry name" value="Succinate dehydrogenase/fumarate reductase flavoprotein, catalytic domain"/>
    <property type="match status" value="1"/>
</dbReference>
<dbReference type="Proteomes" id="UP000594771">
    <property type="component" value="Chromosome"/>
</dbReference>
<dbReference type="KEGG" id="aun:AWM73_08120"/>
<organism evidence="7 8">
    <name type="scientific">Aerococcus urinae</name>
    <dbReference type="NCBI Taxonomy" id="1376"/>
    <lineage>
        <taxon>Bacteria</taxon>
        <taxon>Bacillati</taxon>
        <taxon>Bacillota</taxon>
        <taxon>Bacilli</taxon>
        <taxon>Lactobacillales</taxon>
        <taxon>Aerococcaceae</taxon>
        <taxon>Aerococcus</taxon>
    </lineage>
</organism>
<dbReference type="Pfam" id="PF00890">
    <property type="entry name" value="FAD_binding_2"/>
    <property type="match status" value="1"/>
</dbReference>
<evidence type="ECO:0000256" key="4">
    <source>
        <dbReference type="ARBA" id="ARBA00023002"/>
    </source>
</evidence>
<evidence type="ECO:0000256" key="1">
    <source>
        <dbReference type="ARBA" id="ARBA00001974"/>
    </source>
</evidence>
<dbReference type="EMBL" id="JAOTML010000002">
    <property type="protein sequence ID" value="MCY3052940.1"/>
    <property type="molecule type" value="Genomic_DNA"/>
</dbReference>
<dbReference type="PANTHER" id="PTHR43400:SF10">
    <property type="entry name" value="3-OXOSTEROID 1-DEHYDROGENASE"/>
    <property type="match status" value="1"/>
</dbReference>
<evidence type="ECO:0000256" key="2">
    <source>
        <dbReference type="ARBA" id="ARBA00022630"/>
    </source>
</evidence>
<gene>
    <name evidence="7" type="ORF">I6G68_01895</name>
    <name evidence="6" type="ORF">ODY43_02965</name>
</gene>
<dbReference type="InterPro" id="IPR036188">
    <property type="entry name" value="FAD/NAD-bd_sf"/>
</dbReference>
<evidence type="ECO:0000259" key="5">
    <source>
        <dbReference type="Pfam" id="PF00890"/>
    </source>
</evidence>
<dbReference type="EMBL" id="CP065662">
    <property type="protein sequence ID" value="QPS01851.1"/>
    <property type="molecule type" value="Genomic_DNA"/>
</dbReference>
<keyword evidence="2" id="KW-0285">Flavoprotein</keyword>
<evidence type="ECO:0000256" key="3">
    <source>
        <dbReference type="ARBA" id="ARBA00022827"/>
    </source>
</evidence>
<evidence type="ECO:0000313" key="6">
    <source>
        <dbReference type="EMBL" id="MCY3052940.1"/>
    </source>
</evidence>
<name>A0A0X8FFN6_9LACT</name>
<keyword evidence="4" id="KW-0560">Oxidoreductase</keyword>